<dbReference type="EMBL" id="LR796606">
    <property type="protein sequence ID" value="CAB4153556.1"/>
    <property type="molecule type" value="Genomic_DNA"/>
</dbReference>
<organism evidence="1">
    <name type="scientific">uncultured Caudovirales phage</name>
    <dbReference type="NCBI Taxonomy" id="2100421"/>
    <lineage>
        <taxon>Viruses</taxon>
        <taxon>Duplodnaviria</taxon>
        <taxon>Heunggongvirae</taxon>
        <taxon>Uroviricota</taxon>
        <taxon>Caudoviricetes</taxon>
        <taxon>Peduoviridae</taxon>
        <taxon>Maltschvirus</taxon>
        <taxon>Maltschvirus maltsch</taxon>
    </lineage>
</organism>
<name>A0A6J5N809_9CAUD</name>
<proteinExistence type="predicted"/>
<gene>
    <name evidence="1" type="ORF">UFOVP627_24</name>
</gene>
<evidence type="ECO:0000313" key="1">
    <source>
        <dbReference type="EMBL" id="CAB4153556.1"/>
    </source>
</evidence>
<sequence>MAEIRISELTAKGAKLVSTDLVEISEYNGTGYDTKSVTGLNIYNYCNTPPIKGCMFSGTNYDFILTDAGKYLQMSYGSACTMTIPTNASVAFPIGTRIEIEQNGAGQVQILAASGVTLNSQGGKTKILGQYATCFIIKIDTNLWTLSGNITT</sequence>
<accession>A0A6J5N809</accession>
<protein>
    <submittedName>
        <fullName evidence="1">Uncharacterized protein</fullName>
    </submittedName>
</protein>
<reference evidence="1" key="1">
    <citation type="submission" date="2020-04" db="EMBL/GenBank/DDBJ databases">
        <authorList>
            <person name="Chiriac C."/>
            <person name="Salcher M."/>
            <person name="Ghai R."/>
            <person name="Kavagutti S V."/>
        </authorList>
    </citation>
    <scope>NUCLEOTIDE SEQUENCE</scope>
</reference>